<evidence type="ECO:0000313" key="10">
    <source>
        <dbReference type="EMBL" id="KAF3202923.1"/>
    </source>
</evidence>
<gene>
    <name evidence="10" type="ORF">TWF679_010563</name>
</gene>
<dbReference type="Proteomes" id="UP000614610">
    <property type="component" value="Unassembled WGS sequence"/>
</dbReference>
<evidence type="ECO:0000313" key="11">
    <source>
        <dbReference type="Proteomes" id="UP000614610"/>
    </source>
</evidence>
<comment type="caution">
    <text evidence="10">The sequence shown here is derived from an EMBL/GenBank/DDBJ whole genome shotgun (WGS) entry which is preliminary data.</text>
</comment>
<comment type="subcellular location">
    <subcellularLocation>
        <location evidence="1">Membrane</location>
        <topology evidence="1">Multi-pass membrane protein</topology>
    </subcellularLocation>
</comment>
<evidence type="ECO:0000256" key="6">
    <source>
        <dbReference type="ARBA" id="ARBA00022792"/>
    </source>
</evidence>
<keyword evidence="7" id="KW-1133">Transmembrane helix</keyword>
<dbReference type="PROSITE" id="PS50920">
    <property type="entry name" value="SOLCAR"/>
    <property type="match status" value="3"/>
</dbReference>
<dbReference type="GO" id="GO:0016020">
    <property type="term" value="C:membrane"/>
    <property type="evidence" value="ECO:0007669"/>
    <property type="project" value="UniProtKB-SubCell"/>
</dbReference>
<evidence type="ECO:0000256" key="2">
    <source>
        <dbReference type="ARBA" id="ARBA00006375"/>
    </source>
</evidence>
<evidence type="ECO:0000256" key="9">
    <source>
        <dbReference type="PROSITE-ProRule" id="PRU00282"/>
    </source>
</evidence>
<protein>
    <recommendedName>
        <fullName evidence="12">Mitochondrial carrier protein</fullName>
    </recommendedName>
</protein>
<dbReference type="Gene3D" id="1.50.40.10">
    <property type="entry name" value="Mitochondrial carrier domain"/>
    <property type="match status" value="2"/>
</dbReference>
<feature type="repeat" description="Solcar" evidence="9">
    <location>
        <begin position="580"/>
        <end position="674"/>
    </location>
</feature>
<feature type="repeat" description="Solcar" evidence="9">
    <location>
        <begin position="484"/>
        <end position="571"/>
    </location>
</feature>
<organism evidence="10 11">
    <name type="scientific">Orbilia oligospora</name>
    <name type="common">Nematode-trapping fungus</name>
    <name type="synonym">Arthrobotrys oligospora</name>
    <dbReference type="NCBI Taxonomy" id="2813651"/>
    <lineage>
        <taxon>Eukaryota</taxon>
        <taxon>Fungi</taxon>
        <taxon>Dikarya</taxon>
        <taxon>Ascomycota</taxon>
        <taxon>Pezizomycotina</taxon>
        <taxon>Orbiliomycetes</taxon>
        <taxon>Orbiliales</taxon>
        <taxon>Orbiliaceae</taxon>
        <taxon>Orbilia</taxon>
    </lineage>
</organism>
<dbReference type="Pfam" id="PF00153">
    <property type="entry name" value="Mito_carr"/>
    <property type="match status" value="4"/>
</dbReference>
<dbReference type="InterPro" id="IPR023395">
    <property type="entry name" value="MCP_dom_sf"/>
</dbReference>
<sequence>MALFGKNRYSRNTGAGAVAYTPKKSFGQRIKDMVLPKRKRKAVDPIAPTSFRVLRSRPYGTKYAPGLDASVSTPAPVVAVVTATPVTFTPAPMPAASVALAASGSSSGDSQKTATEAQKLKQLEETTKNIPRYLFRACSPTSGGGLKGLNTINGVFPHAFVDTNGVRLPNGGNKSIHDIPYQVTRRMAVGHLSGQRPARTDPTYSQFSSWAATLALVLQYGYSRASQGGLICVLDRYNLPKHTKVYHCPDMMKAGLCDSPYDHEYLVHGPVEGPGFKAVNVQSLLDMGLYTEIPCVQPHSARYWWGPIPQRDWESLFPAKEFSQKQVKALRNIANEFGKDFALPVLAALVTLDRRKLDKNGKFGDKDLKIFADVVDDLYIPEEYGTERSIVQPDGVYVQGYPMVAQLVGLLKQLVEYNYGRGVRARRRIEVEDLSAELGALGLPGKKSLDMGEKAGRLSTSFAFGDCLLPMGGSGGGNNDTVRPPLHQCMLAGGLGGCTGDMLMHSLDTVKTRQQGAPNAIKYETLGRAYTTIFREEGFRRGLYGGVTPAFLGSLPGTMIFFATYEWSKRNMLQHWRWCPESVVYLSAGFLGDLFASVVYVPSEVLKTRLQLQGRYNNPFFQSGYNYRNTFDAARTIVRTEGWNAMFYGYKATLMRDLPFSALQFAFWEQFQKWAKASCVGEDIGIGLEILTGCAAGGLAGTLTTPLDVVKTRIQTQVRTDLPHEPLPSADTKPRIQTHTINIPRQMTAIKHLHTYSSAIPPQSTLAKGVGSMQSHLRNISTGGPSTTPPMKNGAMILETDSILTGLRLIFRHEGVVGLFRGVFPRGVWTSIQSGTMLVMYQTLLKTFNPGVTMDMEM</sequence>
<keyword evidence="5" id="KW-0677">Repeat</keyword>
<keyword evidence="8 9" id="KW-0472">Membrane</keyword>
<dbReference type="OrthoDB" id="5295996at2759"/>
<dbReference type="InterPro" id="IPR018108">
    <property type="entry name" value="MCP_transmembrane"/>
</dbReference>
<keyword evidence="6" id="KW-0496">Mitochondrion</keyword>
<evidence type="ECO:0008006" key="12">
    <source>
        <dbReference type="Google" id="ProtNLM"/>
    </source>
</evidence>
<dbReference type="EMBL" id="WIWT01000083">
    <property type="protein sequence ID" value="KAF3202923.1"/>
    <property type="molecule type" value="Genomic_DNA"/>
</dbReference>
<comment type="similarity">
    <text evidence="2">Belongs to the mitochondrial carrier (TC 2.A.29) family.</text>
</comment>
<proteinExistence type="inferred from homology"/>
<dbReference type="AlphaFoldDB" id="A0A8H8V005"/>
<dbReference type="SUPFAM" id="SSF103506">
    <property type="entry name" value="Mitochondrial carrier"/>
    <property type="match status" value="1"/>
</dbReference>
<evidence type="ECO:0000256" key="3">
    <source>
        <dbReference type="ARBA" id="ARBA00022448"/>
    </source>
</evidence>
<keyword evidence="6" id="KW-0999">Mitochondrion inner membrane</keyword>
<keyword evidence="3" id="KW-0813">Transport</keyword>
<keyword evidence="4 9" id="KW-0812">Transmembrane</keyword>
<accession>A0A8H8V005</accession>
<evidence type="ECO:0000256" key="5">
    <source>
        <dbReference type="ARBA" id="ARBA00022737"/>
    </source>
</evidence>
<evidence type="ECO:0000256" key="4">
    <source>
        <dbReference type="ARBA" id="ARBA00022692"/>
    </source>
</evidence>
<evidence type="ECO:0000256" key="8">
    <source>
        <dbReference type="ARBA" id="ARBA00023136"/>
    </source>
</evidence>
<evidence type="ECO:0000256" key="7">
    <source>
        <dbReference type="ARBA" id="ARBA00022989"/>
    </source>
</evidence>
<reference evidence="10" key="1">
    <citation type="submission" date="2019-06" db="EMBL/GenBank/DDBJ databases">
        <authorList>
            <person name="Palmer J.M."/>
        </authorList>
    </citation>
    <scope>NUCLEOTIDE SEQUENCE</scope>
    <source>
        <strain evidence="10">TWF679</strain>
    </source>
</reference>
<name>A0A8H8V005_ORBOL</name>
<dbReference type="FunFam" id="1.50.40.10:FF:000095">
    <property type="entry name" value="Mitochondrial carrier protein"/>
    <property type="match status" value="1"/>
</dbReference>
<evidence type="ECO:0000256" key="1">
    <source>
        <dbReference type="ARBA" id="ARBA00004141"/>
    </source>
</evidence>
<feature type="repeat" description="Solcar" evidence="9">
    <location>
        <begin position="684"/>
        <end position="847"/>
    </location>
</feature>
<dbReference type="PANTHER" id="PTHR45667">
    <property type="entry name" value="S-ADENOSYLMETHIONINE MITOCHONDRIAL CARRIER PROTEIN"/>
    <property type="match status" value="1"/>
</dbReference>